<dbReference type="SUPFAM" id="SSF57362">
    <property type="entry name" value="BPTI-like"/>
    <property type="match status" value="1"/>
</dbReference>
<dbReference type="PROSITE" id="PS51020">
    <property type="entry name" value="SPONDIN"/>
    <property type="match status" value="1"/>
</dbReference>
<proteinExistence type="predicted"/>
<evidence type="ECO:0000256" key="12">
    <source>
        <dbReference type="SAM" id="SignalP"/>
    </source>
</evidence>
<dbReference type="Gene3D" id="2.60.40.4060">
    <property type="entry name" value="Reeler domain"/>
    <property type="match status" value="1"/>
</dbReference>
<evidence type="ECO:0000259" key="13">
    <source>
        <dbReference type="PROSITE" id="PS50279"/>
    </source>
</evidence>
<dbReference type="SMART" id="SM00209">
    <property type="entry name" value="TSP1"/>
    <property type="match status" value="4"/>
</dbReference>
<dbReference type="NCBIfam" id="NF038123">
    <property type="entry name" value="NF038123_dom"/>
    <property type="match status" value="1"/>
</dbReference>
<dbReference type="InterPro" id="IPR042307">
    <property type="entry name" value="Reeler_sf"/>
</dbReference>
<evidence type="ECO:0000256" key="4">
    <source>
        <dbReference type="ARBA" id="ARBA00022530"/>
    </source>
</evidence>
<dbReference type="InterPro" id="IPR002223">
    <property type="entry name" value="Kunitz_BPTI"/>
</dbReference>
<keyword evidence="7" id="KW-0677">Repeat</keyword>
<keyword evidence="9" id="KW-1015">Disulfide bond</keyword>
<evidence type="ECO:0000256" key="6">
    <source>
        <dbReference type="ARBA" id="ARBA00022729"/>
    </source>
</evidence>
<feature type="chain" id="PRO_5027049066" description="Spondin-1" evidence="12">
    <location>
        <begin position="19"/>
        <end position="772"/>
    </location>
</feature>
<dbReference type="FunFam" id="2.20.100.10:FF:000144">
    <property type="entry name" value="AGAP011765-PA"/>
    <property type="match status" value="1"/>
</dbReference>
<evidence type="ECO:0000256" key="1">
    <source>
        <dbReference type="ARBA" id="ARBA00004498"/>
    </source>
</evidence>
<dbReference type="InterPro" id="IPR036383">
    <property type="entry name" value="TSP1_rpt_sf"/>
</dbReference>
<dbReference type="Pfam" id="PF00090">
    <property type="entry name" value="TSP_1"/>
    <property type="match status" value="3"/>
</dbReference>
<feature type="domain" description="Spondin" evidence="15">
    <location>
        <begin position="183"/>
        <end position="373"/>
    </location>
</feature>
<dbReference type="OrthoDB" id="347314at2759"/>
<evidence type="ECO:0000256" key="8">
    <source>
        <dbReference type="ARBA" id="ARBA00022889"/>
    </source>
</evidence>
<evidence type="ECO:0000259" key="14">
    <source>
        <dbReference type="PROSITE" id="PS51019"/>
    </source>
</evidence>
<keyword evidence="3" id="KW-0964">Secreted</keyword>
<evidence type="ECO:0000256" key="7">
    <source>
        <dbReference type="ARBA" id="ARBA00022737"/>
    </source>
</evidence>
<dbReference type="Pfam" id="PF06468">
    <property type="entry name" value="Spond_N"/>
    <property type="match status" value="1"/>
</dbReference>
<feature type="domain" description="BPTI/Kunitz inhibitor" evidence="13">
    <location>
        <begin position="643"/>
        <end position="693"/>
    </location>
</feature>
<dbReference type="InterPro" id="IPR002861">
    <property type="entry name" value="Reeler_dom"/>
</dbReference>
<dbReference type="GO" id="GO:0031012">
    <property type="term" value="C:extracellular matrix"/>
    <property type="evidence" value="ECO:0007669"/>
    <property type="project" value="TreeGrafter"/>
</dbReference>
<dbReference type="InterPro" id="IPR000884">
    <property type="entry name" value="TSP1_rpt"/>
</dbReference>
<sequence length="772" mass="86234">MRHTFPLFACIAIVVASAFTINTASACPRAPTHLPHGRRTRGDNGYKLIVAEGPNGYVPGKTYNLLLLGSRTHTKIQHFTHFSIAAEAHSGSRRPQAASPRRVGRFQLFSDSLTKFNDRCVNTVSEADDLPKTEVQVMWVAPETGSGCVALSAMIYEGPRAWFSDDGQLTQVICERKPDAVAAQKECCACDEAKYSFVFEGIWSNETHPKDYPFAIWLTHFSDVIGASHESNFSFWGEHHIATDGFRSLAEWGSPAALETELRAYGPKLRTLIKAAGLWYPNVNQNTSSKFRVDRKHPKVSLVSMFGPSPDWVVGISGVDLCTADCSWKDSLDFDLYPWDAGTDSGITYMSPNAETQPRERMYRITTMYPEDPRAPFYDPQNREMTPLAKLHIRREKIVSRSCDDDFLQALQLEVSDDTDEQDTRAECRVSDYTAWSPCSVTCGKGIRMRTRYYHNPQSAEVANCNRQLVSKEMCVAPVPECSDTAQEKDDDEGENLANAQSLVTADGEGAGICKTSPWSVWSECSASCGIGITMRTRTFVNHLGRKRCPHITIVEKNKCMRPECTYEQVELPDPICPTTQWSDWSPCTSTCGRGVTIRTRLLLLEDGPEKENCTKRMELHQQKECKNPQDCHINMEMAKDICAQRYDAGPCRGSYMRYAYNSASGRCDSFSYGGCRGNRNNFLTENDCMRTCSMTRIGFEPTATSTGPTDNSSSLPKDCVMSEWSNWSACSVSCGVGYSEGHRYVISEPQNGGQPCPKRTVKHRRCTMPPC</sequence>
<dbReference type="Pfam" id="PF02014">
    <property type="entry name" value="Reeler"/>
    <property type="match status" value="1"/>
</dbReference>
<keyword evidence="5" id="KW-0479">Metal-binding</keyword>
<dbReference type="CDD" id="cd00109">
    <property type="entry name" value="Kunitz-type"/>
    <property type="match status" value="1"/>
</dbReference>
<dbReference type="Pfam" id="PF19028">
    <property type="entry name" value="TSP1_spondin"/>
    <property type="match status" value="1"/>
</dbReference>
<dbReference type="PROSITE" id="PS51019">
    <property type="entry name" value="REELIN"/>
    <property type="match status" value="1"/>
</dbReference>
<evidence type="ECO:0000256" key="10">
    <source>
        <dbReference type="ARBA" id="ARBA00023180"/>
    </source>
</evidence>
<accession>A0A6J2UJP8</accession>
<keyword evidence="10" id="KW-0325">Glycoprotein</keyword>
<keyword evidence="4" id="KW-0272">Extracellular matrix</keyword>
<dbReference type="Pfam" id="PF00014">
    <property type="entry name" value="Kunitz_BPTI"/>
    <property type="match status" value="1"/>
</dbReference>
<name>A0A6J2UJP8_DROLE</name>
<dbReference type="FunFam" id="2.60.40.4060:FF:000004">
    <property type="entry name" value="Fat-spondin"/>
    <property type="match status" value="1"/>
</dbReference>
<dbReference type="InterPro" id="IPR020901">
    <property type="entry name" value="Prtase_inh_Kunz-CS"/>
</dbReference>
<keyword evidence="6 12" id="KW-0732">Signal</keyword>
<dbReference type="Gene3D" id="2.60.40.2130">
    <property type="entry name" value="F-spondin domain"/>
    <property type="match status" value="1"/>
</dbReference>
<dbReference type="InterPro" id="IPR036880">
    <property type="entry name" value="Kunitz_BPTI_sf"/>
</dbReference>
<dbReference type="InterPro" id="IPR009465">
    <property type="entry name" value="Spondin_N"/>
</dbReference>
<dbReference type="RefSeq" id="XP_030388420.1">
    <property type="nucleotide sequence ID" value="XM_030532560.1"/>
</dbReference>
<dbReference type="GO" id="GO:0004867">
    <property type="term" value="F:serine-type endopeptidase inhibitor activity"/>
    <property type="evidence" value="ECO:0007669"/>
    <property type="project" value="InterPro"/>
</dbReference>
<dbReference type="GeneID" id="115634689"/>
<dbReference type="PROSITE" id="PS50279">
    <property type="entry name" value="BPTI_KUNITZ_2"/>
    <property type="match status" value="1"/>
</dbReference>
<keyword evidence="16" id="KW-1185">Reference proteome</keyword>
<evidence type="ECO:0000256" key="11">
    <source>
        <dbReference type="ARBA" id="ARBA00030964"/>
    </source>
</evidence>
<dbReference type="InterPro" id="IPR038678">
    <property type="entry name" value="Spondin_N_sf"/>
</dbReference>
<gene>
    <name evidence="17" type="primary">LOC115634689</name>
</gene>
<dbReference type="CDD" id="cd08544">
    <property type="entry name" value="Reeler"/>
    <property type="match status" value="1"/>
</dbReference>
<dbReference type="AlphaFoldDB" id="A0A6J2UJP8"/>
<dbReference type="SMART" id="SM00131">
    <property type="entry name" value="KU"/>
    <property type="match status" value="1"/>
</dbReference>
<dbReference type="Proteomes" id="UP000504634">
    <property type="component" value="Unplaced"/>
</dbReference>
<dbReference type="FunFam" id="2.20.100.10:FF:000150">
    <property type="entry name" value="GM21753"/>
    <property type="match status" value="1"/>
</dbReference>
<comment type="subcellular location">
    <subcellularLocation>
        <location evidence="1">Secreted</location>
        <location evidence="1">Extracellular space</location>
        <location evidence="1">Extracellular matrix</location>
    </subcellularLocation>
</comment>
<dbReference type="Gene3D" id="4.10.410.10">
    <property type="entry name" value="Pancreatic trypsin inhibitor Kunitz domain"/>
    <property type="match status" value="1"/>
</dbReference>
<dbReference type="GO" id="GO:0007155">
    <property type="term" value="P:cell adhesion"/>
    <property type="evidence" value="ECO:0007669"/>
    <property type="project" value="UniProtKB-KW"/>
</dbReference>
<dbReference type="PROSITE" id="PS51257">
    <property type="entry name" value="PROKAR_LIPOPROTEIN"/>
    <property type="match status" value="1"/>
</dbReference>
<dbReference type="PROSITE" id="PS50092">
    <property type="entry name" value="TSP1"/>
    <property type="match status" value="4"/>
</dbReference>
<evidence type="ECO:0000256" key="9">
    <source>
        <dbReference type="ARBA" id="ARBA00023157"/>
    </source>
</evidence>
<dbReference type="PRINTS" id="PR00759">
    <property type="entry name" value="BASICPTASE"/>
</dbReference>
<dbReference type="FunFam" id="4.10.410.10:FF:000046">
    <property type="entry name" value="AGAP011765-PA"/>
    <property type="match status" value="1"/>
</dbReference>
<dbReference type="FunFam" id="2.60.40.2130:FF:000002">
    <property type="entry name" value="Putative Spondin-1"/>
    <property type="match status" value="1"/>
</dbReference>
<protein>
    <recommendedName>
        <fullName evidence="2">Spondin-1</fullName>
    </recommendedName>
    <alternativeName>
        <fullName evidence="11">F-spondin</fullName>
    </alternativeName>
</protein>
<dbReference type="CTD" id="36919"/>
<evidence type="ECO:0000256" key="2">
    <source>
        <dbReference type="ARBA" id="ARBA00019594"/>
    </source>
</evidence>
<evidence type="ECO:0000259" key="15">
    <source>
        <dbReference type="PROSITE" id="PS51020"/>
    </source>
</evidence>
<feature type="domain" description="Reelin" evidence="14">
    <location>
        <begin position="12"/>
        <end position="186"/>
    </location>
</feature>
<evidence type="ECO:0000313" key="16">
    <source>
        <dbReference type="Proteomes" id="UP000504634"/>
    </source>
</evidence>
<dbReference type="SUPFAM" id="SSF82895">
    <property type="entry name" value="TSP-1 type 1 repeat"/>
    <property type="match status" value="4"/>
</dbReference>
<organism evidence="16 17">
    <name type="scientific">Drosophila lebanonensis</name>
    <name type="common">Fruit fly</name>
    <name type="synonym">Scaptodrosophila lebanonensis</name>
    <dbReference type="NCBI Taxonomy" id="7225"/>
    <lineage>
        <taxon>Eukaryota</taxon>
        <taxon>Metazoa</taxon>
        <taxon>Ecdysozoa</taxon>
        <taxon>Arthropoda</taxon>
        <taxon>Hexapoda</taxon>
        <taxon>Insecta</taxon>
        <taxon>Pterygota</taxon>
        <taxon>Neoptera</taxon>
        <taxon>Endopterygota</taxon>
        <taxon>Diptera</taxon>
        <taxon>Brachycera</taxon>
        <taxon>Muscomorpha</taxon>
        <taxon>Ephydroidea</taxon>
        <taxon>Drosophilidae</taxon>
        <taxon>Scaptodrosophila</taxon>
    </lineage>
</organism>
<evidence type="ECO:0000313" key="17">
    <source>
        <dbReference type="RefSeq" id="XP_030388420.1"/>
    </source>
</evidence>
<keyword evidence="8" id="KW-0130">Cell adhesion</keyword>
<reference evidence="17" key="1">
    <citation type="submission" date="2025-08" db="UniProtKB">
        <authorList>
            <consortium name="RefSeq"/>
        </authorList>
    </citation>
    <scope>IDENTIFICATION</scope>
    <source>
        <strain evidence="17">11010-0011.00</strain>
        <tissue evidence="17">Whole body</tissue>
    </source>
</reference>
<dbReference type="PROSITE" id="PS00280">
    <property type="entry name" value="BPTI_KUNITZ_1"/>
    <property type="match status" value="1"/>
</dbReference>
<dbReference type="PANTHER" id="PTHR11311:SF23">
    <property type="entry name" value="SPONDIN-1"/>
    <property type="match status" value="1"/>
</dbReference>
<evidence type="ECO:0000256" key="5">
    <source>
        <dbReference type="ARBA" id="ARBA00022723"/>
    </source>
</evidence>
<dbReference type="InterPro" id="IPR051418">
    <property type="entry name" value="Spondin/Thrombospondin_T1"/>
</dbReference>
<dbReference type="PANTHER" id="PTHR11311">
    <property type="entry name" value="SPONDIN"/>
    <property type="match status" value="1"/>
</dbReference>
<dbReference type="InterPro" id="IPR044004">
    <property type="entry name" value="TSP1_spondin_dom"/>
</dbReference>
<dbReference type="GO" id="GO:0046872">
    <property type="term" value="F:metal ion binding"/>
    <property type="evidence" value="ECO:0007669"/>
    <property type="project" value="UniProtKB-KW"/>
</dbReference>
<feature type="signal peptide" evidence="12">
    <location>
        <begin position="1"/>
        <end position="18"/>
    </location>
</feature>
<evidence type="ECO:0000256" key="3">
    <source>
        <dbReference type="ARBA" id="ARBA00022525"/>
    </source>
</evidence>
<dbReference type="Gene3D" id="2.20.100.10">
    <property type="entry name" value="Thrombospondin type-1 (TSP1) repeat"/>
    <property type="match status" value="4"/>
</dbReference>